<dbReference type="OrthoDB" id="2281723at2759"/>
<dbReference type="Gene3D" id="1.20.1070.10">
    <property type="entry name" value="Rhodopsin 7-helix transmembrane proteins"/>
    <property type="match status" value="1"/>
</dbReference>
<proteinExistence type="predicted"/>
<evidence type="ECO:0000313" key="3">
    <source>
        <dbReference type="Proteomes" id="UP000193560"/>
    </source>
</evidence>
<dbReference type="EMBL" id="MCGE01000031">
    <property type="protein sequence ID" value="ORZ08408.1"/>
    <property type="molecule type" value="Genomic_DNA"/>
</dbReference>
<feature type="transmembrane region" description="Helical" evidence="1">
    <location>
        <begin position="125"/>
        <end position="146"/>
    </location>
</feature>
<feature type="transmembrane region" description="Helical" evidence="1">
    <location>
        <begin position="91"/>
        <end position="118"/>
    </location>
</feature>
<feature type="transmembrane region" description="Helical" evidence="1">
    <location>
        <begin position="254"/>
        <end position="275"/>
    </location>
</feature>
<accession>A0A1X2I3L1</accession>
<evidence type="ECO:0000313" key="2">
    <source>
        <dbReference type="EMBL" id="ORZ08408.1"/>
    </source>
</evidence>
<keyword evidence="1" id="KW-1133">Transmembrane helix</keyword>
<feature type="transmembrane region" description="Helical" evidence="1">
    <location>
        <begin position="166"/>
        <end position="188"/>
    </location>
</feature>
<reference evidence="2 3" key="1">
    <citation type="submission" date="2016-07" db="EMBL/GenBank/DDBJ databases">
        <title>Pervasive Adenine N6-methylation of Active Genes in Fungi.</title>
        <authorList>
            <consortium name="DOE Joint Genome Institute"/>
            <person name="Mondo S.J."/>
            <person name="Dannebaum R.O."/>
            <person name="Kuo R.C."/>
            <person name="Labutti K."/>
            <person name="Haridas S."/>
            <person name="Kuo A."/>
            <person name="Salamov A."/>
            <person name="Ahrendt S.R."/>
            <person name="Lipzen A."/>
            <person name="Sullivan W."/>
            <person name="Andreopoulos W.B."/>
            <person name="Clum A."/>
            <person name="Lindquist E."/>
            <person name="Daum C."/>
            <person name="Ramamoorthy G.K."/>
            <person name="Gryganskyi A."/>
            <person name="Culley D."/>
            <person name="Magnuson J.K."/>
            <person name="James T.Y."/>
            <person name="O'Malley M.A."/>
            <person name="Stajich J.E."/>
            <person name="Spatafora J.W."/>
            <person name="Visel A."/>
            <person name="Grigoriev I.V."/>
        </authorList>
    </citation>
    <scope>NUCLEOTIDE SEQUENCE [LARGE SCALE GENOMIC DNA]</scope>
    <source>
        <strain evidence="2 3">NRRL 1336</strain>
    </source>
</reference>
<feature type="transmembrane region" description="Helical" evidence="1">
    <location>
        <begin position="365"/>
        <end position="389"/>
    </location>
</feature>
<gene>
    <name evidence="2" type="ORF">BCR42DRAFT_471864</name>
</gene>
<organism evidence="2 3">
    <name type="scientific">Absidia repens</name>
    <dbReference type="NCBI Taxonomy" id="90262"/>
    <lineage>
        <taxon>Eukaryota</taxon>
        <taxon>Fungi</taxon>
        <taxon>Fungi incertae sedis</taxon>
        <taxon>Mucoromycota</taxon>
        <taxon>Mucoromycotina</taxon>
        <taxon>Mucoromycetes</taxon>
        <taxon>Mucorales</taxon>
        <taxon>Cunninghamellaceae</taxon>
        <taxon>Absidia</taxon>
    </lineage>
</organism>
<feature type="transmembrane region" description="Helical" evidence="1">
    <location>
        <begin position="338"/>
        <end position="359"/>
    </location>
</feature>
<dbReference type="STRING" id="90262.A0A1X2I3L1"/>
<evidence type="ECO:0008006" key="4">
    <source>
        <dbReference type="Google" id="ProtNLM"/>
    </source>
</evidence>
<protein>
    <recommendedName>
        <fullName evidence="4">G-protein coupled receptors family 1 profile domain-containing protein</fullName>
    </recommendedName>
</protein>
<dbReference type="AlphaFoldDB" id="A0A1X2I3L1"/>
<sequence length="473" mass="53432">MAEGIPHVVYDTSIKLMSVVLNISSRHQGHPYLIPAGFGNFSLGTYMYNRHAESKIIETMQELLEEEPYSVGVITNPQFRFNNDQYRQLEIATITCGSISVVAAMSVLSMYTYLLIYYPRDANRVSLHCVIASIIFSLVDHCFNLAALRTDINSSFCDSFRAIDGFVTLASSCLLGMVGVHLLLVFYFHVRRWPCRPEYILIPIAVVYAVVGNILGYVWNNVPEDFHTIYLQLPHLCWYYSNFIDRLYNSTAWIYYYSFVFFIIVVSLSCSLIAMRRVYMDKAENQARLLKIAARNTGNTSPISVISKGRGNGAVKNLVARSIQDHPDSFSKIVIRSLLYPLTPCLVYIWGFGLQMYLVQSDHHASFGIAMMNVIMTRLEGFFIAGIFFMDPTVHKIQKELWTNFKAFICCHQRRPSVPAPTIRTTPADKPGPVSIPSPHTTISSSGVAQPEPLLLSPGSIMFLDHDSRHSLD</sequence>
<evidence type="ECO:0000256" key="1">
    <source>
        <dbReference type="SAM" id="Phobius"/>
    </source>
</evidence>
<keyword evidence="1" id="KW-0812">Transmembrane</keyword>
<dbReference type="Proteomes" id="UP000193560">
    <property type="component" value="Unassembled WGS sequence"/>
</dbReference>
<comment type="caution">
    <text evidence="2">The sequence shown here is derived from an EMBL/GenBank/DDBJ whole genome shotgun (WGS) entry which is preliminary data.</text>
</comment>
<keyword evidence="1" id="KW-0472">Membrane</keyword>
<feature type="transmembrane region" description="Helical" evidence="1">
    <location>
        <begin position="200"/>
        <end position="219"/>
    </location>
</feature>
<keyword evidence="3" id="KW-1185">Reference proteome</keyword>
<name>A0A1X2I3L1_9FUNG</name>